<accession>X1DML1</accession>
<name>X1DML1_9ZZZZ</name>
<reference evidence="1" key="1">
    <citation type="journal article" date="2014" name="Front. Microbiol.">
        <title>High frequency of phylogenetically diverse reductive dehalogenase-homologous genes in deep subseafloor sedimentary metagenomes.</title>
        <authorList>
            <person name="Kawai M."/>
            <person name="Futagami T."/>
            <person name="Toyoda A."/>
            <person name="Takaki Y."/>
            <person name="Nishi S."/>
            <person name="Hori S."/>
            <person name="Arai W."/>
            <person name="Tsubouchi T."/>
            <person name="Morono Y."/>
            <person name="Uchiyama I."/>
            <person name="Ito T."/>
            <person name="Fujiyama A."/>
            <person name="Inagaki F."/>
            <person name="Takami H."/>
        </authorList>
    </citation>
    <scope>NUCLEOTIDE SEQUENCE</scope>
    <source>
        <strain evidence="1">Expedition CK06-06</strain>
    </source>
</reference>
<gene>
    <name evidence="1" type="ORF">S01H4_62417</name>
</gene>
<proteinExistence type="predicted"/>
<sequence length="46" mass="5238">MQRRAQHDRQLASGDLNALIVAFPCDSFGWPSELPFNTHQNVDLKI</sequence>
<organism evidence="1">
    <name type="scientific">marine sediment metagenome</name>
    <dbReference type="NCBI Taxonomy" id="412755"/>
    <lineage>
        <taxon>unclassified sequences</taxon>
        <taxon>metagenomes</taxon>
        <taxon>ecological metagenomes</taxon>
    </lineage>
</organism>
<protein>
    <submittedName>
        <fullName evidence="1">Uncharacterized protein</fullName>
    </submittedName>
</protein>
<dbReference type="EMBL" id="BART01037250">
    <property type="protein sequence ID" value="GAH06244.1"/>
    <property type="molecule type" value="Genomic_DNA"/>
</dbReference>
<comment type="caution">
    <text evidence="1">The sequence shown here is derived from an EMBL/GenBank/DDBJ whole genome shotgun (WGS) entry which is preliminary data.</text>
</comment>
<feature type="non-terminal residue" evidence="1">
    <location>
        <position position="46"/>
    </location>
</feature>
<dbReference type="AlphaFoldDB" id="X1DML1"/>
<evidence type="ECO:0000313" key="1">
    <source>
        <dbReference type="EMBL" id="GAH06244.1"/>
    </source>
</evidence>